<keyword evidence="7" id="KW-1005">Bacterial flagellum biogenesis</keyword>
<evidence type="ECO:0000256" key="8">
    <source>
        <dbReference type="ARBA" id="ARBA00022927"/>
    </source>
</evidence>
<protein>
    <recommendedName>
        <fullName evidence="4">Flagellar assembly protein FliH</fullName>
    </recommendedName>
</protein>
<dbReference type="EMBL" id="JACASI010000011">
    <property type="protein sequence ID" value="MCQ3828351.1"/>
    <property type="molecule type" value="Genomic_DNA"/>
</dbReference>
<gene>
    <name evidence="12" type="ORF">HXX02_02730</name>
</gene>
<keyword evidence="12" id="KW-0282">Flagellum</keyword>
<comment type="subcellular location">
    <subcellularLocation>
        <location evidence="2">Cytoplasm</location>
    </subcellularLocation>
</comment>
<dbReference type="Proteomes" id="UP001205566">
    <property type="component" value="Unassembled WGS sequence"/>
</dbReference>
<feature type="region of interest" description="Disordered" evidence="10">
    <location>
        <begin position="1"/>
        <end position="53"/>
    </location>
</feature>
<dbReference type="Pfam" id="PF02108">
    <property type="entry name" value="FliH"/>
    <property type="match status" value="1"/>
</dbReference>
<evidence type="ECO:0000256" key="10">
    <source>
        <dbReference type="SAM" id="MobiDB-lite"/>
    </source>
</evidence>
<evidence type="ECO:0000313" key="12">
    <source>
        <dbReference type="EMBL" id="MCQ3828351.1"/>
    </source>
</evidence>
<dbReference type="InterPro" id="IPR051472">
    <property type="entry name" value="T3SS_Stator/FliH"/>
</dbReference>
<evidence type="ECO:0000256" key="9">
    <source>
        <dbReference type="ARBA" id="ARBA00023225"/>
    </source>
</evidence>
<accession>A0ABT1NX31</accession>
<organism evidence="12 13">
    <name type="scientific">Microbulbifer elongatus</name>
    <dbReference type="NCBI Taxonomy" id="86173"/>
    <lineage>
        <taxon>Bacteria</taxon>
        <taxon>Pseudomonadati</taxon>
        <taxon>Pseudomonadota</taxon>
        <taxon>Gammaproteobacteria</taxon>
        <taxon>Cellvibrionales</taxon>
        <taxon>Microbulbiferaceae</taxon>
        <taxon>Microbulbifer</taxon>
    </lineage>
</organism>
<proteinExistence type="inferred from homology"/>
<dbReference type="PRINTS" id="PR01003">
    <property type="entry name" value="FLGFLIH"/>
</dbReference>
<dbReference type="PANTHER" id="PTHR34982">
    <property type="entry name" value="YOP PROTEINS TRANSLOCATION PROTEIN L"/>
    <property type="match status" value="1"/>
</dbReference>
<keyword evidence="9" id="KW-1006">Bacterial flagellum protein export</keyword>
<name>A0ABT1NX31_9GAMM</name>
<feature type="compositionally biased region" description="Basic and acidic residues" evidence="10">
    <location>
        <begin position="10"/>
        <end position="26"/>
    </location>
</feature>
<evidence type="ECO:0000256" key="5">
    <source>
        <dbReference type="ARBA" id="ARBA00022448"/>
    </source>
</evidence>
<evidence type="ECO:0000256" key="6">
    <source>
        <dbReference type="ARBA" id="ARBA00022490"/>
    </source>
</evidence>
<comment type="function">
    <text evidence="1">Needed for flagellar regrowth and assembly.</text>
</comment>
<reference evidence="12" key="1">
    <citation type="thesis" date="2020" institute="Technische Universitat Dresden" country="Dresden, Germany">
        <title>The Agarolytic System of Microbulbifer elongatus PORT2, Isolated from Batu Karas, Pangandaran West Java Indonesia.</title>
        <authorList>
            <person name="Anggraeni S.R."/>
        </authorList>
    </citation>
    <scope>NUCLEOTIDE SEQUENCE</scope>
    <source>
        <strain evidence="12">PORT2</strain>
    </source>
</reference>
<evidence type="ECO:0000259" key="11">
    <source>
        <dbReference type="Pfam" id="PF02108"/>
    </source>
</evidence>
<evidence type="ECO:0000256" key="7">
    <source>
        <dbReference type="ARBA" id="ARBA00022795"/>
    </source>
</evidence>
<keyword evidence="5" id="KW-0813">Transport</keyword>
<comment type="caution">
    <text evidence="12">The sequence shown here is derived from an EMBL/GenBank/DDBJ whole genome shotgun (WGS) entry which is preliminary data.</text>
</comment>
<dbReference type="InterPro" id="IPR000563">
    <property type="entry name" value="Flag_FliH"/>
</dbReference>
<keyword evidence="8" id="KW-0653">Protein transport</keyword>
<keyword evidence="12" id="KW-0966">Cell projection</keyword>
<sequence length="223" mass="25295">MSEAVSWRRWQPDDLSGERERRDSVRRSLTSELNALRSQAREEGRQQGYEEGYADGYEQGLNEGRETGNSETKHQRKELLAPLEGLARNFSNALSSMDKAIAEDITRLALLVGRHLADDALKAEPQQVCRLVRNLLREESASSEQVRLWLHPEDLPLVQADLGDELNSVGWRLEQDPRLSRGGCRVTTPNGELDATREVRWQEVLKHSLPFPQCSNHRSGATE</sequence>
<dbReference type="InterPro" id="IPR018035">
    <property type="entry name" value="Flagellar_FliH/T3SS_HrpE"/>
</dbReference>
<comment type="similarity">
    <text evidence="3">Belongs to the FliH family.</text>
</comment>
<feature type="domain" description="Flagellar assembly protein FliH/Type III secretion system HrpE" evidence="11">
    <location>
        <begin position="79"/>
        <end position="204"/>
    </location>
</feature>
<dbReference type="PANTHER" id="PTHR34982:SF1">
    <property type="entry name" value="FLAGELLAR ASSEMBLY PROTEIN FLIH"/>
    <property type="match status" value="1"/>
</dbReference>
<keyword evidence="6" id="KW-0963">Cytoplasm</keyword>
<evidence type="ECO:0000256" key="3">
    <source>
        <dbReference type="ARBA" id="ARBA00006602"/>
    </source>
</evidence>
<evidence type="ECO:0000313" key="13">
    <source>
        <dbReference type="Proteomes" id="UP001205566"/>
    </source>
</evidence>
<dbReference type="RefSeq" id="WP_255873202.1">
    <property type="nucleotide sequence ID" value="NZ_JACASI010000011.1"/>
</dbReference>
<evidence type="ECO:0000256" key="2">
    <source>
        <dbReference type="ARBA" id="ARBA00004496"/>
    </source>
</evidence>
<evidence type="ECO:0000256" key="1">
    <source>
        <dbReference type="ARBA" id="ARBA00003041"/>
    </source>
</evidence>
<keyword evidence="12" id="KW-0969">Cilium</keyword>
<evidence type="ECO:0000256" key="4">
    <source>
        <dbReference type="ARBA" id="ARBA00016507"/>
    </source>
</evidence>
<feature type="compositionally biased region" description="Polar residues" evidence="10">
    <location>
        <begin position="27"/>
        <end position="37"/>
    </location>
</feature>
<keyword evidence="13" id="KW-1185">Reference proteome</keyword>